<keyword evidence="5 9" id="KW-0812">Transmembrane</keyword>
<dbReference type="PANTHER" id="PTHR30294:SF29">
    <property type="entry name" value="MULTIDRUG ABC TRANSPORTER PERMEASE YBHS-RELATED"/>
    <property type="match status" value="1"/>
</dbReference>
<name>A0A1J5TPA8_9ZZZZ</name>
<evidence type="ECO:0000256" key="5">
    <source>
        <dbReference type="ARBA" id="ARBA00022692"/>
    </source>
</evidence>
<feature type="transmembrane region" description="Helical" evidence="9">
    <location>
        <begin position="275"/>
        <end position="297"/>
    </location>
</feature>
<evidence type="ECO:0000256" key="3">
    <source>
        <dbReference type="ARBA" id="ARBA00022448"/>
    </source>
</evidence>
<feature type="compositionally biased region" description="Basic and acidic residues" evidence="8">
    <location>
        <begin position="1"/>
        <end position="14"/>
    </location>
</feature>
<evidence type="ECO:0000256" key="8">
    <source>
        <dbReference type="SAM" id="MobiDB-lite"/>
    </source>
</evidence>
<dbReference type="Pfam" id="PF12698">
    <property type="entry name" value="ABC2_membrane_3"/>
    <property type="match status" value="1"/>
</dbReference>
<dbReference type="PANTHER" id="PTHR30294">
    <property type="entry name" value="MEMBRANE COMPONENT OF ABC TRANSPORTER YHHJ-RELATED"/>
    <property type="match status" value="1"/>
</dbReference>
<keyword evidence="3" id="KW-0813">Transport</keyword>
<organism evidence="11">
    <name type="scientific">mine drainage metagenome</name>
    <dbReference type="NCBI Taxonomy" id="410659"/>
    <lineage>
        <taxon>unclassified sequences</taxon>
        <taxon>metagenomes</taxon>
        <taxon>ecological metagenomes</taxon>
    </lineage>
</organism>
<dbReference type="PROSITE" id="PS51012">
    <property type="entry name" value="ABC_TM2"/>
    <property type="match status" value="1"/>
</dbReference>
<gene>
    <name evidence="11" type="primary">ybhS_2</name>
    <name evidence="11" type="ORF">GALL_14680</name>
</gene>
<dbReference type="GO" id="GO:0140359">
    <property type="term" value="F:ABC-type transporter activity"/>
    <property type="evidence" value="ECO:0007669"/>
    <property type="project" value="InterPro"/>
</dbReference>
<protein>
    <submittedName>
        <fullName evidence="11">Inner membrane transport permease YbhS</fullName>
    </submittedName>
</protein>
<evidence type="ECO:0000313" key="11">
    <source>
        <dbReference type="EMBL" id="OIR18141.1"/>
    </source>
</evidence>
<evidence type="ECO:0000256" key="1">
    <source>
        <dbReference type="ARBA" id="ARBA00004651"/>
    </source>
</evidence>
<feature type="transmembrane region" description="Helical" evidence="9">
    <location>
        <begin position="393"/>
        <end position="413"/>
    </location>
</feature>
<feature type="transmembrane region" description="Helical" evidence="9">
    <location>
        <begin position="226"/>
        <end position="248"/>
    </location>
</feature>
<feature type="transmembrane region" description="Helical" evidence="9">
    <location>
        <begin position="74"/>
        <end position="93"/>
    </location>
</feature>
<dbReference type="GO" id="GO:0005886">
    <property type="term" value="C:plasma membrane"/>
    <property type="evidence" value="ECO:0007669"/>
    <property type="project" value="UniProtKB-SubCell"/>
</dbReference>
<keyword evidence="4" id="KW-1003">Cell membrane</keyword>
<feature type="region of interest" description="Disordered" evidence="8">
    <location>
        <begin position="1"/>
        <end position="22"/>
    </location>
</feature>
<dbReference type="Gene3D" id="3.40.1710.10">
    <property type="entry name" value="abc type-2 transporter like domain"/>
    <property type="match status" value="1"/>
</dbReference>
<feature type="transmembrane region" description="Helical" evidence="9">
    <location>
        <begin position="334"/>
        <end position="356"/>
    </location>
</feature>
<keyword evidence="7 9" id="KW-0472">Membrane</keyword>
<dbReference type="EMBL" id="MLJW01000003">
    <property type="protein sequence ID" value="OIR18141.1"/>
    <property type="molecule type" value="Genomic_DNA"/>
</dbReference>
<evidence type="ECO:0000256" key="4">
    <source>
        <dbReference type="ARBA" id="ARBA00022475"/>
    </source>
</evidence>
<comment type="caution">
    <text evidence="11">The sequence shown here is derived from an EMBL/GenBank/DDBJ whole genome shotgun (WGS) entry which is preliminary data.</text>
</comment>
<comment type="similarity">
    <text evidence="2">Belongs to the ABC-2 integral membrane protein family.</text>
</comment>
<evidence type="ECO:0000256" key="2">
    <source>
        <dbReference type="ARBA" id="ARBA00007783"/>
    </source>
</evidence>
<sequence>MMTHGDRNRSERAGNGDARSAGTGVYMSVHEDAEHRAPPLPVRAVGLFRHDSRMRLRGLIRKEFLQIVRDPSSIAIAFLMPIFLLLLFGYGVSLDSEHIPLALVVEQPNADTADFTAEFDHSKYFVTSYYSSTREAEQAMMAGRVNAIVVLRRDFARTLRRSDGAPIQLIVNGVDANTGRIISGYVRGAWGSWLAHAAQKRGEALQVPVQMQQRVWFNSELRSRNFLVPGLVAVIMTLIGALLTAMVMSREWERGTMEALLVTPLSMREVIIGKLLPYFILGMGGLVLAVGMSLFLFEVPLRGSLWVLFAASALFLVTALSMGLLISTVARSQFVAGLIALIATFLPAFLLSGFIFDIGSMPTVVQAITHIVAARYYVAILQTVFLAGNVWEVIVPNALALVLLATIFLGLTWRNAHKRLE</sequence>
<dbReference type="InterPro" id="IPR047817">
    <property type="entry name" value="ABC2_TM_bact-type"/>
</dbReference>
<dbReference type="InterPro" id="IPR013525">
    <property type="entry name" value="ABC2_TM"/>
</dbReference>
<comment type="subcellular location">
    <subcellularLocation>
        <location evidence="1">Cell membrane</location>
        <topology evidence="1">Multi-pass membrane protein</topology>
    </subcellularLocation>
</comment>
<keyword evidence="6 9" id="KW-1133">Transmembrane helix</keyword>
<evidence type="ECO:0000259" key="10">
    <source>
        <dbReference type="PROSITE" id="PS51012"/>
    </source>
</evidence>
<reference evidence="11" key="1">
    <citation type="submission" date="2016-10" db="EMBL/GenBank/DDBJ databases">
        <title>Sequence of Gallionella enrichment culture.</title>
        <authorList>
            <person name="Poehlein A."/>
            <person name="Muehling M."/>
            <person name="Daniel R."/>
        </authorList>
    </citation>
    <scope>NUCLEOTIDE SEQUENCE</scope>
</reference>
<dbReference type="InterPro" id="IPR051449">
    <property type="entry name" value="ABC-2_transporter_component"/>
</dbReference>
<feature type="transmembrane region" description="Helical" evidence="9">
    <location>
        <begin position="303"/>
        <end position="327"/>
    </location>
</feature>
<dbReference type="AlphaFoldDB" id="A0A1J5TPA8"/>
<evidence type="ECO:0000256" key="9">
    <source>
        <dbReference type="SAM" id="Phobius"/>
    </source>
</evidence>
<accession>A0A1J5TPA8</accession>
<evidence type="ECO:0000256" key="6">
    <source>
        <dbReference type="ARBA" id="ARBA00022989"/>
    </source>
</evidence>
<proteinExistence type="inferred from homology"/>
<evidence type="ECO:0000256" key="7">
    <source>
        <dbReference type="ARBA" id="ARBA00023136"/>
    </source>
</evidence>
<feature type="domain" description="ABC transmembrane type-2" evidence="10">
    <location>
        <begin position="191"/>
        <end position="419"/>
    </location>
</feature>